<dbReference type="Proteomes" id="UP001215087">
    <property type="component" value="Unassembled WGS sequence"/>
</dbReference>
<accession>A0ABT5UWV1</accession>
<proteinExistence type="predicted"/>
<dbReference type="RefSeq" id="WP_270508076.1">
    <property type="nucleotide sequence ID" value="NZ_JAQDDJ010000014.1"/>
</dbReference>
<gene>
    <name evidence="1" type="ORF">PTZ04_21410</name>
</gene>
<sequence>MAERSGFFNEKEYTQDDLMAYYKNSFMSGIRVEEDGTMSYKVTAGSGNVSVAPGYANVCGIFNELTTPKTLTVPKPTNYMRIDRVVVRLDNSAMNCLVVLKQGAEASSPQPPALQRDSVRYELSLAQLKVGLTGAITVVDERPYKALCGGMGPRNPTEMNTWFQNFQEVVEKWFRTQQGTGWRQIFEINEGESFPDEAEAGALCRVYKTK</sequence>
<name>A0ABT5UWV1_EUBLI</name>
<comment type="caution">
    <text evidence="1">The sequence shown here is derived from an EMBL/GenBank/DDBJ whole genome shotgun (WGS) entry which is preliminary data.</text>
</comment>
<protein>
    <submittedName>
        <fullName evidence="1">Uncharacterized protein</fullName>
    </submittedName>
</protein>
<evidence type="ECO:0000313" key="1">
    <source>
        <dbReference type="EMBL" id="MDE1472824.1"/>
    </source>
</evidence>
<organism evidence="1 2">
    <name type="scientific">Eubacterium limosum</name>
    <dbReference type="NCBI Taxonomy" id="1736"/>
    <lineage>
        <taxon>Bacteria</taxon>
        <taxon>Bacillati</taxon>
        <taxon>Bacillota</taxon>
        <taxon>Clostridia</taxon>
        <taxon>Eubacteriales</taxon>
        <taxon>Eubacteriaceae</taxon>
        <taxon>Eubacterium</taxon>
    </lineage>
</organism>
<keyword evidence="2" id="KW-1185">Reference proteome</keyword>
<evidence type="ECO:0000313" key="2">
    <source>
        <dbReference type="Proteomes" id="UP001215087"/>
    </source>
</evidence>
<reference evidence="1 2" key="1">
    <citation type="submission" date="2023-02" db="EMBL/GenBank/DDBJ databases">
        <title>Comparative genome analysis of Eubacterium limosum species.</title>
        <authorList>
            <person name="Bak J.E."/>
        </authorList>
    </citation>
    <scope>NUCLEOTIDE SEQUENCE [LARGE SCALE GENOMIC DNA]</scope>
    <source>
        <strain evidence="1 2">KGMB01548</strain>
    </source>
</reference>
<dbReference type="EMBL" id="JAQSVD010000021">
    <property type="protein sequence ID" value="MDE1472824.1"/>
    <property type="molecule type" value="Genomic_DNA"/>
</dbReference>